<gene>
    <name evidence="4" type="ORF">A3A63_02620</name>
</gene>
<sequence>IALARSGYDYVKKHFPGETSMYLSQAKKKEPQLILNASEAVGLGAYRGGVKFAAIYPMTPINSVISFFADHAKQLKIVYKQPEDEISGINMALGASYAGVRSMVASSGGGFALMVEGLSLAGIMEIPIVINLGMRVGPATGMPTWTEQGELQFVIHAGHGEFPRIILAPSDAAEAFELTAQAFNLVDRYQIPVFVLTDKYLAESHWCVPMSHFKKEYSIDRGKMVNESDLPADRSYKRYRLDVDDGVSPRSIPGMKNGVFFANGYEHDEKGYVIESGPERVAMTNKRLKKFEAMKKDIQAPHVYGDAGADITFVSWGSSRGPVIDAMEMLRAKGKTANLVHFTWLYPFPEDETANLLSSARRIIDVEQNSAGQLAALIREHTGMKITEKILKYDGRPFYPEEIVEACLAGGRGVEKGL</sequence>
<dbReference type="InterPro" id="IPR022367">
    <property type="entry name" value="2-oxoacid/accept_OxRdtase_asu"/>
</dbReference>
<comment type="caution">
    <text evidence="4">The sequence shown here is derived from an EMBL/GenBank/DDBJ whole genome shotgun (WGS) entry which is preliminary data.</text>
</comment>
<evidence type="ECO:0000259" key="2">
    <source>
        <dbReference type="Pfam" id="PF01855"/>
    </source>
</evidence>
<dbReference type="SUPFAM" id="SSF52518">
    <property type="entry name" value="Thiamin diphosphate-binding fold (THDP-binding)"/>
    <property type="match status" value="1"/>
</dbReference>
<feature type="domain" description="Pyruvate flavodoxin/ferredoxin oxidoreductase pyrimidine binding" evidence="2">
    <location>
        <begin position="44"/>
        <end position="276"/>
    </location>
</feature>
<reference evidence="4 5" key="1">
    <citation type="journal article" date="2016" name="Nat. Commun.">
        <title>Thousands of microbial genomes shed light on interconnected biogeochemical processes in an aquifer system.</title>
        <authorList>
            <person name="Anantharaman K."/>
            <person name="Brown C.T."/>
            <person name="Hug L.A."/>
            <person name="Sharon I."/>
            <person name="Castelle C.J."/>
            <person name="Probst A.J."/>
            <person name="Thomas B.C."/>
            <person name="Singh A."/>
            <person name="Wilkins M.J."/>
            <person name="Karaoz U."/>
            <person name="Brodie E.L."/>
            <person name="Williams K.H."/>
            <person name="Hubbard S.S."/>
            <person name="Banfield J.F."/>
        </authorList>
    </citation>
    <scope>NUCLEOTIDE SEQUENCE [LARGE SCALE GENOMIC DNA]</scope>
</reference>
<dbReference type="InterPro" id="IPR050722">
    <property type="entry name" value="Pyruvate:ferred/Flavod_OxRd"/>
</dbReference>
<dbReference type="InterPro" id="IPR033412">
    <property type="entry name" value="PFOR_II"/>
</dbReference>
<dbReference type="PANTHER" id="PTHR32154:SF20">
    <property type="entry name" value="2-OXOGLUTARATE OXIDOREDUCTASE SUBUNIT KORA"/>
    <property type="match status" value="1"/>
</dbReference>
<evidence type="ECO:0000313" key="5">
    <source>
        <dbReference type="Proteomes" id="UP000176450"/>
    </source>
</evidence>
<dbReference type="InterPro" id="IPR002880">
    <property type="entry name" value="Pyrv_Fd/Flavodoxin_OxRdtase_N"/>
</dbReference>
<dbReference type="PANTHER" id="PTHR32154">
    <property type="entry name" value="PYRUVATE-FLAVODOXIN OXIDOREDUCTASE-RELATED"/>
    <property type="match status" value="1"/>
</dbReference>
<dbReference type="InterPro" id="IPR029061">
    <property type="entry name" value="THDP-binding"/>
</dbReference>
<feature type="domain" description="Pyruvate:ferredoxin oxidoreductase core" evidence="3">
    <location>
        <begin position="309"/>
        <end position="403"/>
    </location>
</feature>
<evidence type="ECO:0008006" key="6">
    <source>
        <dbReference type="Google" id="ProtNLM"/>
    </source>
</evidence>
<dbReference type="Gene3D" id="3.40.50.970">
    <property type="match status" value="1"/>
</dbReference>
<dbReference type="EMBL" id="MFJX01000067">
    <property type="protein sequence ID" value="OGG29451.1"/>
    <property type="molecule type" value="Genomic_DNA"/>
</dbReference>
<dbReference type="SUPFAM" id="SSF52922">
    <property type="entry name" value="TK C-terminal domain-like"/>
    <property type="match status" value="1"/>
</dbReference>
<keyword evidence="1" id="KW-0560">Oxidoreductase</keyword>
<accession>A0A1F6AXP1</accession>
<dbReference type="Gene3D" id="3.40.50.920">
    <property type="match status" value="1"/>
</dbReference>
<dbReference type="Pfam" id="PF17147">
    <property type="entry name" value="PFOR_II"/>
    <property type="match status" value="1"/>
</dbReference>
<dbReference type="Proteomes" id="UP000176450">
    <property type="component" value="Unassembled WGS sequence"/>
</dbReference>
<dbReference type="FunFam" id="3.40.50.920:FF:000009">
    <property type="entry name" value="2-oxoglutarate ferredoxin oxidoreductase subunit alpha"/>
    <property type="match status" value="1"/>
</dbReference>
<protein>
    <recommendedName>
        <fullName evidence="6">2-oxoacid:ferredoxin oxidoreductase subunit alpha</fullName>
    </recommendedName>
</protein>
<dbReference type="FunFam" id="3.40.50.970:FF:000022">
    <property type="entry name" value="2-oxoglutarate ferredoxin oxidoreductase alpha subunit"/>
    <property type="match status" value="1"/>
</dbReference>
<dbReference type="NCBIfam" id="TIGR03710">
    <property type="entry name" value="OAFO_sf"/>
    <property type="match status" value="1"/>
</dbReference>
<dbReference type="InterPro" id="IPR009014">
    <property type="entry name" value="Transketo_C/PFOR_II"/>
</dbReference>
<proteinExistence type="predicted"/>
<dbReference type="AlphaFoldDB" id="A0A1F6AXP1"/>
<organism evidence="4 5">
    <name type="scientific">Candidatus Gottesmanbacteria bacterium RIFCSPLOWO2_01_FULL_46_9</name>
    <dbReference type="NCBI Taxonomy" id="1798394"/>
    <lineage>
        <taxon>Bacteria</taxon>
        <taxon>Candidatus Gottesmaniibacteriota</taxon>
    </lineage>
</organism>
<evidence type="ECO:0000256" key="1">
    <source>
        <dbReference type="ARBA" id="ARBA00023002"/>
    </source>
</evidence>
<evidence type="ECO:0000313" key="4">
    <source>
        <dbReference type="EMBL" id="OGG29451.1"/>
    </source>
</evidence>
<dbReference type="Pfam" id="PF01855">
    <property type="entry name" value="POR_N"/>
    <property type="match status" value="1"/>
</dbReference>
<name>A0A1F6AXP1_9BACT</name>
<dbReference type="GO" id="GO:0016491">
    <property type="term" value="F:oxidoreductase activity"/>
    <property type="evidence" value="ECO:0007669"/>
    <property type="project" value="UniProtKB-KW"/>
</dbReference>
<dbReference type="GO" id="GO:0006979">
    <property type="term" value="P:response to oxidative stress"/>
    <property type="evidence" value="ECO:0007669"/>
    <property type="project" value="TreeGrafter"/>
</dbReference>
<feature type="non-terminal residue" evidence="4">
    <location>
        <position position="1"/>
    </location>
</feature>
<evidence type="ECO:0000259" key="3">
    <source>
        <dbReference type="Pfam" id="PF17147"/>
    </source>
</evidence>
<dbReference type="CDD" id="cd07034">
    <property type="entry name" value="TPP_PYR_PFOR_IOR-alpha_like"/>
    <property type="match status" value="1"/>
</dbReference>